<dbReference type="Gene3D" id="3.40.50.150">
    <property type="entry name" value="Vaccinia Virus protein VP39"/>
    <property type="match status" value="1"/>
</dbReference>
<proteinExistence type="predicted"/>
<dbReference type="InterPro" id="IPR029063">
    <property type="entry name" value="SAM-dependent_MTases_sf"/>
</dbReference>
<accession>A0A225UDD5</accession>
<dbReference type="AlphaFoldDB" id="A0A225UDD5"/>
<comment type="caution">
    <text evidence="1">The sequence shown here is derived from an EMBL/GenBank/DDBJ whole genome shotgun (WGS) entry which is preliminary data.</text>
</comment>
<sequence>MPSQLPTRDATAIFANTFLFEESAKLVIARELRAMAKARAVASTSSFIPRHHASCSQPFCQTWKLKRYVMVSCNWKVALYPFYLYRQNHNICALYFFFV</sequence>
<evidence type="ECO:0000313" key="2">
    <source>
        <dbReference type="Proteomes" id="UP000198211"/>
    </source>
</evidence>
<dbReference type="EMBL" id="NBNE01021198">
    <property type="protein sequence ID" value="OWY91055.1"/>
    <property type="molecule type" value="Genomic_DNA"/>
</dbReference>
<dbReference type="Proteomes" id="UP000198211">
    <property type="component" value="Unassembled WGS sequence"/>
</dbReference>
<organism evidence="1 2">
    <name type="scientific">Phytophthora megakarya</name>
    <dbReference type="NCBI Taxonomy" id="4795"/>
    <lineage>
        <taxon>Eukaryota</taxon>
        <taxon>Sar</taxon>
        <taxon>Stramenopiles</taxon>
        <taxon>Oomycota</taxon>
        <taxon>Peronosporomycetes</taxon>
        <taxon>Peronosporales</taxon>
        <taxon>Peronosporaceae</taxon>
        <taxon>Phytophthora</taxon>
    </lineage>
</organism>
<reference evidence="2" key="1">
    <citation type="submission" date="2017-03" db="EMBL/GenBank/DDBJ databases">
        <title>Phytopthora megakarya and P. palmivora, two closely related causual agents of cacao black pod achieved similar genome size and gene model numbers by different mechanisms.</title>
        <authorList>
            <person name="Ali S."/>
            <person name="Shao J."/>
            <person name="Larry D.J."/>
            <person name="Kronmiller B."/>
            <person name="Shen D."/>
            <person name="Strem M.D."/>
            <person name="Melnick R.L."/>
            <person name="Guiltinan M.J."/>
            <person name="Tyler B.M."/>
            <person name="Meinhardt L.W."/>
            <person name="Bailey B.A."/>
        </authorList>
    </citation>
    <scope>NUCLEOTIDE SEQUENCE [LARGE SCALE GENOMIC DNA]</scope>
    <source>
        <strain evidence="2">zdho120</strain>
    </source>
</reference>
<dbReference type="OrthoDB" id="127779at2759"/>
<keyword evidence="2" id="KW-1185">Reference proteome</keyword>
<gene>
    <name evidence="1" type="ORF">PHMEG_00040527</name>
</gene>
<dbReference type="STRING" id="4795.A0A225UDD5"/>
<protein>
    <submittedName>
        <fullName evidence="1">Histone methylation protein</fullName>
    </submittedName>
</protein>
<evidence type="ECO:0000313" key="1">
    <source>
        <dbReference type="EMBL" id="OWY91055.1"/>
    </source>
</evidence>
<name>A0A225UDD5_9STRA</name>